<organism evidence="2 3">
    <name type="scientific">Puccinia coronata f. sp. avenae</name>
    <dbReference type="NCBI Taxonomy" id="200324"/>
    <lineage>
        <taxon>Eukaryota</taxon>
        <taxon>Fungi</taxon>
        <taxon>Dikarya</taxon>
        <taxon>Basidiomycota</taxon>
        <taxon>Pucciniomycotina</taxon>
        <taxon>Pucciniomycetes</taxon>
        <taxon>Pucciniales</taxon>
        <taxon>Pucciniaceae</taxon>
        <taxon>Puccinia</taxon>
    </lineage>
</organism>
<protein>
    <submittedName>
        <fullName evidence="2">Uncharacterized protein</fullName>
    </submittedName>
</protein>
<proteinExistence type="predicted"/>
<dbReference type="EMBL" id="PGCJ01000991">
    <property type="protein sequence ID" value="PLW12165.1"/>
    <property type="molecule type" value="Genomic_DNA"/>
</dbReference>
<name>A0A2N5SG42_9BASI</name>
<dbReference type="AlphaFoldDB" id="A0A2N5SG42"/>
<gene>
    <name evidence="2" type="ORF">PCANC_17233</name>
</gene>
<evidence type="ECO:0000313" key="2">
    <source>
        <dbReference type="EMBL" id="PLW12165.1"/>
    </source>
</evidence>
<comment type="caution">
    <text evidence="2">The sequence shown here is derived from an EMBL/GenBank/DDBJ whole genome shotgun (WGS) entry which is preliminary data.</text>
</comment>
<accession>A0A2N5SG42</accession>
<reference evidence="2 3" key="1">
    <citation type="submission" date="2017-11" db="EMBL/GenBank/DDBJ databases">
        <title>De novo assembly and phasing of dikaryotic genomes from two isolates of Puccinia coronata f. sp. avenae, the causal agent of oat crown rust.</title>
        <authorList>
            <person name="Miller M.E."/>
            <person name="Zhang Y."/>
            <person name="Omidvar V."/>
            <person name="Sperschneider J."/>
            <person name="Schwessinger B."/>
            <person name="Raley C."/>
            <person name="Palmer J.M."/>
            <person name="Garnica D."/>
            <person name="Upadhyaya N."/>
            <person name="Rathjen J."/>
            <person name="Taylor J.M."/>
            <person name="Park R.F."/>
            <person name="Dodds P.N."/>
            <person name="Hirsch C.D."/>
            <person name="Kianian S.F."/>
            <person name="Figueroa M."/>
        </authorList>
    </citation>
    <scope>NUCLEOTIDE SEQUENCE [LARGE SCALE GENOMIC DNA]</scope>
    <source>
        <strain evidence="2">12NC29</strain>
    </source>
</reference>
<sequence>MTPLKVCIYTTGPVEEDPLRPADEEPQRAASRSTSGLSALSDRIRCAMPTPIA</sequence>
<evidence type="ECO:0000256" key="1">
    <source>
        <dbReference type="SAM" id="MobiDB-lite"/>
    </source>
</evidence>
<evidence type="ECO:0000313" key="3">
    <source>
        <dbReference type="Proteomes" id="UP000235388"/>
    </source>
</evidence>
<keyword evidence="3" id="KW-1185">Reference proteome</keyword>
<dbReference type="Proteomes" id="UP000235388">
    <property type="component" value="Unassembled WGS sequence"/>
</dbReference>
<feature type="compositionally biased region" description="Basic and acidic residues" evidence="1">
    <location>
        <begin position="17"/>
        <end position="27"/>
    </location>
</feature>
<feature type="region of interest" description="Disordered" evidence="1">
    <location>
        <begin position="1"/>
        <end position="43"/>
    </location>
</feature>
<feature type="non-terminal residue" evidence="2">
    <location>
        <position position="53"/>
    </location>
</feature>